<dbReference type="EMBL" id="RBIG01000003">
    <property type="protein sequence ID" value="RKQ68701.1"/>
    <property type="molecule type" value="Genomic_DNA"/>
</dbReference>
<accession>A0A420WCF7</accession>
<keyword evidence="2" id="KW-0012">Acyltransferase</keyword>
<reference evidence="4 5" key="1">
    <citation type="submission" date="2018-10" db="EMBL/GenBank/DDBJ databases">
        <title>Comparative analysis of microorganisms from saline springs in Andes Mountain Range, Colombia.</title>
        <authorList>
            <person name="Rubin E."/>
        </authorList>
    </citation>
    <scope>NUCLEOTIDE SEQUENCE [LARGE SCALE GENOMIC DNA]</scope>
    <source>
        <strain evidence="4 5">USBA 36</strain>
    </source>
</reference>
<evidence type="ECO:0000313" key="4">
    <source>
        <dbReference type="EMBL" id="RKQ68701.1"/>
    </source>
</evidence>
<dbReference type="PANTHER" id="PTHR43420">
    <property type="entry name" value="ACETYLTRANSFERASE"/>
    <property type="match status" value="1"/>
</dbReference>
<dbReference type="InterPro" id="IPR050680">
    <property type="entry name" value="YpeA/RimI_acetyltransf"/>
</dbReference>
<dbReference type="CDD" id="cd04301">
    <property type="entry name" value="NAT_SF"/>
    <property type="match status" value="1"/>
</dbReference>
<dbReference type="GO" id="GO:0016747">
    <property type="term" value="F:acyltransferase activity, transferring groups other than amino-acyl groups"/>
    <property type="evidence" value="ECO:0007669"/>
    <property type="project" value="InterPro"/>
</dbReference>
<dbReference type="SUPFAM" id="SSF55729">
    <property type="entry name" value="Acyl-CoA N-acyltransferases (Nat)"/>
    <property type="match status" value="1"/>
</dbReference>
<comment type="caution">
    <text evidence="4">The sequence shown here is derived from an EMBL/GenBank/DDBJ whole genome shotgun (WGS) entry which is preliminary data.</text>
</comment>
<evidence type="ECO:0000313" key="5">
    <source>
        <dbReference type="Proteomes" id="UP000277424"/>
    </source>
</evidence>
<dbReference type="Gene3D" id="3.40.630.30">
    <property type="match status" value="1"/>
</dbReference>
<keyword evidence="1 4" id="KW-0808">Transferase</keyword>
<evidence type="ECO:0000256" key="2">
    <source>
        <dbReference type="ARBA" id="ARBA00023315"/>
    </source>
</evidence>
<sequence>MGGPMAEEARDIRASAVLAGPFDIDLLARLQALCFDQPWGRDFVARMFAVPGGFSVLLKVNARTGRIPVGFAMCQLVAGEAELLTLGVVPDYCRRGLGRYLLRSCMDKAAARGATIMYLEVSEKNHAAQRLYETAGFSVIGRRPKYYKEIDGSQTDALNMHCSLVG</sequence>
<feature type="domain" description="N-acetyltransferase" evidence="3">
    <location>
        <begin position="10"/>
        <end position="165"/>
    </location>
</feature>
<gene>
    <name evidence="4" type="ORF">BCL74_3183</name>
</gene>
<dbReference type="InterPro" id="IPR000182">
    <property type="entry name" value="GNAT_dom"/>
</dbReference>
<dbReference type="PROSITE" id="PS51186">
    <property type="entry name" value="GNAT"/>
    <property type="match status" value="1"/>
</dbReference>
<protein>
    <submittedName>
        <fullName evidence="4">Ribosomal-protein-alanine N-acetyltransferase</fullName>
    </submittedName>
</protein>
<dbReference type="InterPro" id="IPR016181">
    <property type="entry name" value="Acyl_CoA_acyltransferase"/>
</dbReference>
<dbReference type="OrthoDB" id="9804026at2"/>
<organism evidence="4 5">
    <name type="scientific">Oceanibaculum indicum</name>
    <dbReference type="NCBI Taxonomy" id="526216"/>
    <lineage>
        <taxon>Bacteria</taxon>
        <taxon>Pseudomonadati</taxon>
        <taxon>Pseudomonadota</taxon>
        <taxon>Alphaproteobacteria</taxon>
        <taxon>Rhodospirillales</taxon>
        <taxon>Oceanibaculaceae</taxon>
        <taxon>Oceanibaculum</taxon>
    </lineage>
</organism>
<proteinExistence type="predicted"/>
<dbReference type="Proteomes" id="UP000277424">
    <property type="component" value="Unassembled WGS sequence"/>
</dbReference>
<dbReference type="Pfam" id="PF00583">
    <property type="entry name" value="Acetyltransf_1"/>
    <property type="match status" value="1"/>
</dbReference>
<dbReference type="PANTHER" id="PTHR43420:SF12">
    <property type="entry name" value="N-ACETYLTRANSFERASE DOMAIN-CONTAINING PROTEIN"/>
    <property type="match status" value="1"/>
</dbReference>
<name>A0A420WCF7_9PROT</name>
<evidence type="ECO:0000259" key="3">
    <source>
        <dbReference type="PROSITE" id="PS51186"/>
    </source>
</evidence>
<evidence type="ECO:0000256" key="1">
    <source>
        <dbReference type="ARBA" id="ARBA00022679"/>
    </source>
</evidence>
<dbReference type="AlphaFoldDB" id="A0A420WCF7"/>